<dbReference type="InterPro" id="IPR050723">
    <property type="entry name" value="CFA/CMAS"/>
</dbReference>
<dbReference type="CDD" id="cd02440">
    <property type="entry name" value="AdoMet_MTases"/>
    <property type="match status" value="1"/>
</dbReference>
<accession>A0A4S3K8S5</accession>
<keyword evidence="3 6" id="KW-0808">Transferase</keyword>
<dbReference type="GO" id="GO:0008168">
    <property type="term" value="F:methyltransferase activity"/>
    <property type="evidence" value="ECO:0007669"/>
    <property type="project" value="UniProtKB-KW"/>
</dbReference>
<dbReference type="SUPFAM" id="SSF53335">
    <property type="entry name" value="S-adenosyl-L-methionine-dependent methyltransferases"/>
    <property type="match status" value="1"/>
</dbReference>
<gene>
    <name evidence="6" type="ORF">DFR24_4535</name>
</gene>
<comment type="caution">
    <text evidence="6">The sequence shown here is derived from an EMBL/GenBank/DDBJ whole genome shotgun (WGS) entry which is preliminary data.</text>
</comment>
<dbReference type="Gene3D" id="3.40.50.150">
    <property type="entry name" value="Vaccinia Virus protein VP39"/>
    <property type="match status" value="1"/>
</dbReference>
<keyword evidence="7" id="KW-1185">Reference proteome</keyword>
<evidence type="ECO:0000256" key="2">
    <source>
        <dbReference type="ARBA" id="ARBA00022603"/>
    </source>
</evidence>
<keyword evidence="2 6" id="KW-0489">Methyltransferase</keyword>
<sequence length="282" mass="31434">MERAGLSGEFHDLSEAALNFESGGRTHWGNLGDWQHARSYPDACAALADRLASGLRLDGATRLVDVGFGCGDQILHWIRRYGVRHIAGLNLSHSQTELARRRVVDSGHPGIADGLQQGSVDALAEWAARTNQAPVDAIVALDCAYHFPSRRAFLRQAAQVLRPGGRIALSDLILARPGLPLHRRALLGVMGHFSRIPPENLVGRDDYLAQWRDAGLEVEAFEDITGHVFQPFGAWLERYRASLEPDVAHRIDWKKYRATAAFLRWADRQQVLRYVSCVGFKR</sequence>
<evidence type="ECO:0000256" key="1">
    <source>
        <dbReference type="ARBA" id="ARBA00010815"/>
    </source>
</evidence>
<evidence type="ECO:0000256" key="4">
    <source>
        <dbReference type="ARBA" id="ARBA00022691"/>
    </source>
</evidence>
<dbReference type="EMBL" id="SOBT01000012">
    <property type="protein sequence ID" value="TDU24270.1"/>
    <property type="molecule type" value="Genomic_DNA"/>
</dbReference>
<reference evidence="6 7" key="1">
    <citation type="submission" date="2019-03" db="EMBL/GenBank/DDBJ databases">
        <title>Genomic Encyclopedia of Type Strains, Phase IV (KMG-IV): sequencing the most valuable type-strain genomes for metagenomic binning, comparative biology and taxonomic classification.</title>
        <authorList>
            <person name="Goeker M."/>
        </authorList>
    </citation>
    <scope>NUCLEOTIDE SEQUENCE [LARGE SCALE GENOMIC DNA]</scope>
    <source>
        <strain evidence="6 7">DSM 26377</strain>
    </source>
</reference>
<protein>
    <submittedName>
        <fullName evidence="6">Cyclopropane fatty-acyl-phospholipid synthase-like methyltransferase</fullName>
    </submittedName>
</protein>
<organism evidence="6 7">
    <name type="scientific">Panacagrimonas perspica</name>
    <dbReference type="NCBI Taxonomy" id="381431"/>
    <lineage>
        <taxon>Bacteria</taxon>
        <taxon>Pseudomonadati</taxon>
        <taxon>Pseudomonadota</taxon>
        <taxon>Gammaproteobacteria</taxon>
        <taxon>Nevskiales</taxon>
        <taxon>Nevskiaceae</taxon>
        <taxon>Panacagrimonas</taxon>
    </lineage>
</organism>
<keyword evidence="4" id="KW-0949">S-adenosyl-L-methionine</keyword>
<proteinExistence type="inferred from homology"/>
<dbReference type="Proteomes" id="UP000295341">
    <property type="component" value="Unassembled WGS sequence"/>
</dbReference>
<dbReference type="Pfam" id="PF02353">
    <property type="entry name" value="CMAS"/>
    <property type="match status" value="1"/>
</dbReference>
<dbReference type="PANTHER" id="PTHR43667">
    <property type="entry name" value="CYCLOPROPANE-FATTY-ACYL-PHOSPHOLIPID SYNTHASE"/>
    <property type="match status" value="1"/>
</dbReference>
<dbReference type="AlphaFoldDB" id="A0A4S3K8S5"/>
<evidence type="ECO:0000313" key="7">
    <source>
        <dbReference type="Proteomes" id="UP000295341"/>
    </source>
</evidence>
<evidence type="ECO:0000256" key="3">
    <source>
        <dbReference type="ARBA" id="ARBA00022679"/>
    </source>
</evidence>
<dbReference type="PANTHER" id="PTHR43667:SF1">
    <property type="entry name" value="CYCLOPROPANE-FATTY-ACYL-PHOSPHOLIPID SYNTHASE"/>
    <property type="match status" value="1"/>
</dbReference>
<dbReference type="GO" id="GO:0006629">
    <property type="term" value="P:lipid metabolic process"/>
    <property type="evidence" value="ECO:0007669"/>
    <property type="project" value="UniProtKB-KW"/>
</dbReference>
<comment type="similarity">
    <text evidence="1">Belongs to the CFA/CMAS family.</text>
</comment>
<keyword evidence="5" id="KW-0443">Lipid metabolism</keyword>
<dbReference type="InterPro" id="IPR029063">
    <property type="entry name" value="SAM-dependent_MTases_sf"/>
</dbReference>
<name>A0A4S3K8S5_9GAMM</name>
<evidence type="ECO:0000313" key="6">
    <source>
        <dbReference type="EMBL" id="TDU24270.1"/>
    </source>
</evidence>
<dbReference type="GO" id="GO:0032259">
    <property type="term" value="P:methylation"/>
    <property type="evidence" value="ECO:0007669"/>
    <property type="project" value="UniProtKB-KW"/>
</dbReference>
<evidence type="ECO:0000256" key="5">
    <source>
        <dbReference type="ARBA" id="ARBA00023098"/>
    </source>
</evidence>